<accession>F3ZPB9</accession>
<name>F3ZPB9_9BACE</name>
<sequence>MDFLIGFILLFTVFILILLLSIHLKTRNQGRFLFDKLKHIKDFSLSQFIMGQQNSFLLAVDKERELVAYILPNSQIVFPYESVLRIEMLEDDVIVSERVSERVGHNSSFQEVVSKKPYSLSPLKKEDGKSKVAQVVMRITLSKGENPWLPIYCFNAKTQLFGGSRTLDLTNMESQMYRKGKEMAYHLDMLFSKIIDRVDEEYLKERVFSEEEKEIYSDAIPKLIADELEKLFELKIKGALSPEEFSQQKKKLLE</sequence>
<dbReference type="AlphaFoldDB" id="F3ZPB9"/>
<keyword evidence="4" id="KW-1185">Reference proteome</keyword>
<proteinExistence type="predicted"/>
<reference evidence="3 4" key="1">
    <citation type="journal article" date="2011" name="Stand. Genomic Sci.">
        <title>Non-contiguous finished genome sequence of Bacteroides coprosuis type strain (PC139).</title>
        <authorList>
            <person name="Land M."/>
            <person name="Held B."/>
            <person name="Gronow S."/>
            <person name="Abt B."/>
            <person name="Lucas S."/>
            <person name="Del Rio T.G."/>
            <person name="Nolan M."/>
            <person name="Tice H."/>
            <person name="Cheng J.F."/>
            <person name="Pitluck S."/>
            <person name="Liolios K."/>
            <person name="Pagani I."/>
            <person name="Ivanova N."/>
            <person name="Mavromatis K."/>
            <person name="Mikhailova N."/>
            <person name="Pati A."/>
            <person name="Tapia R."/>
            <person name="Han C."/>
            <person name="Goodwin L."/>
            <person name="Chen A."/>
            <person name="Palaniappan K."/>
            <person name="Hauser L."/>
            <person name="Brambilla E.M."/>
            <person name="Rohde M."/>
            <person name="Goker M."/>
            <person name="Detter J.C."/>
            <person name="Woyke T."/>
            <person name="Bristow J."/>
            <person name="Eisen J.A."/>
            <person name="Markowitz V."/>
            <person name="Hugenholtz P."/>
            <person name="Kyrpides N.C."/>
            <person name="Klenk H.P."/>
            <person name="Lapidus A."/>
        </authorList>
    </citation>
    <scope>NUCLEOTIDE SEQUENCE [LARGE SCALE GENOMIC DNA]</scope>
    <source>
        <strain evidence="3 4">DSM 18011</strain>
    </source>
</reference>
<dbReference type="Proteomes" id="UP000018439">
    <property type="component" value="Chromosome"/>
</dbReference>
<dbReference type="STRING" id="679937.Bcop_1381"/>
<keyword evidence="1" id="KW-1133">Transmembrane helix</keyword>
<organism evidence="3 4">
    <name type="scientific">Bacteroides coprosuis DSM 18011</name>
    <dbReference type="NCBI Taxonomy" id="679937"/>
    <lineage>
        <taxon>Bacteria</taxon>
        <taxon>Pseudomonadati</taxon>
        <taxon>Bacteroidota</taxon>
        <taxon>Bacteroidia</taxon>
        <taxon>Bacteroidales</taxon>
        <taxon>Bacteroidaceae</taxon>
        <taxon>Bacteroides</taxon>
    </lineage>
</organism>
<gene>
    <name evidence="3" type="ORF">Bcop_1381</name>
</gene>
<evidence type="ECO:0000259" key="2">
    <source>
        <dbReference type="Pfam" id="PF09851"/>
    </source>
</evidence>
<dbReference type="HOGENOM" id="CLU_1092617_0_0_10"/>
<protein>
    <recommendedName>
        <fullName evidence="2">SHOCT domain-containing protein</fullName>
    </recommendedName>
</protein>
<feature type="domain" description="SHOCT" evidence="2">
    <location>
        <begin position="226"/>
        <end position="253"/>
    </location>
</feature>
<keyword evidence="1" id="KW-0812">Transmembrane</keyword>
<evidence type="ECO:0000313" key="3">
    <source>
        <dbReference type="EMBL" id="EGJ71576.1"/>
    </source>
</evidence>
<keyword evidence="1" id="KW-0472">Membrane</keyword>
<evidence type="ECO:0000313" key="4">
    <source>
        <dbReference type="Proteomes" id="UP000018439"/>
    </source>
</evidence>
<dbReference type="OrthoDB" id="2616775at2"/>
<dbReference type="InterPro" id="IPR018649">
    <property type="entry name" value="SHOCT"/>
</dbReference>
<feature type="transmembrane region" description="Helical" evidence="1">
    <location>
        <begin position="6"/>
        <end position="24"/>
    </location>
</feature>
<dbReference type="Pfam" id="PF09851">
    <property type="entry name" value="SHOCT"/>
    <property type="match status" value="1"/>
</dbReference>
<evidence type="ECO:0000256" key="1">
    <source>
        <dbReference type="SAM" id="Phobius"/>
    </source>
</evidence>
<dbReference type="EMBL" id="CM001167">
    <property type="protein sequence ID" value="EGJ71576.1"/>
    <property type="molecule type" value="Genomic_DNA"/>
</dbReference>